<dbReference type="InterPro" id="IPR002110">
    <property type="entry name" value="Ankyrin_rpt"/>
</dbReference>
<feature type="repeat" description="ANK" evidence="3">
    <location>
        <begin position="242"/>
        <end position="266"/>
    </location>
</feature>
<evidence type="ECO:0000256" key="2">
    <source>
        <dbReference type="ARBA" id="ARBA00023043"/>
    </source>
</evidence>
<dbReference type="Gene3D" id="1.25.40.20">
    <property type="entry name" value="Ankyrin repeat-containing domain"/>
    <property type="match status" value="3"/>
</dbReference>
<dbReference type="EMBL" id="UZAE01001198">
    <property type="protein sequence ID" value="VDN98315.1"/>
    <property type="molecule type" value="Genomic_DNA"/>
</dbReference>
<keyword evidence="1" id="KW-0677">Repeat</keyword>
<feature type="repeat" description="ANK" evidence="3">
    <location>
        <begin position="76"/>
        <end position="108"/>
    </location>
</feature>
<gene>
    <name evidence="4" type="ORF">HNAJ_LOCUS2456</name>
</gene>
<name>A0A0R3T5W9_RODNA</name>
<dbReference type="PROSITE" id="PS50297">
    <property type="entry name" value="ANK_REP_REGION"/>
    <property type="match status" value="4"/>
</dbReference>
<feature type="repeat" description="ANK" evidence="3">
    <location>
        <begin position="43"/>
        <end position="75"/>
    </location>
</feature>
<reference evidence="4 5" key="2">
    <citation type="submission" date="2018-11" db="EMBL/GenBank/DDBJ databases">
        <authorList>
            <consortium name="Pathogen Informatics"/>
        </authorList>
    </citation>
    <scope>NUCLEOTIDE SEQUENCE [LARGE SCALE GENOMIC DNA]</scope>
</reference>
<protein>
    <submittedName>
        <fullName evidence="6">ANK_REP_REGION domain-containing protein</fullName>
    </submittedName>
</protein>
<feature type="repeat" description="ANK" evidence="3">
    <location>
        <begin position="109"/>
        <end position="141"/>
    </location>
</feature>
<evidence type="ECO:0000313" key="4">
    <source>
        <dbReference type="EMBL" id="VDN98315.1"/>
    </source>
</evidence>
<dbReference type="WBParaSite" id="HNAJ_0000245701-mRNA-1">
    <property type="protein sequence ID" value="HNAJ_0000245701-mRNA-1"/>
    <property type="gene ID" value="HNAJ_0000245701"/>
</dbReference>
<dbReference type="SMART" id="SM00248">
    <property type="entry name" value="ANK"/>
    <property type="match status" value="7"/>
</dbReference>
<sequence length="291" mass="31928">MRLLFSCLANTLSVLRVTTLCKLYENALSFFSKADANSRMSNGSRTVLMIAASLGFSEILRILLSQGASINASDSDGNFAIHLAAECGQLECVRLLMEKRCLANVGNKLYHTPLMLAAAEGHIHIVNHLLDNGVNMAYKLNKNKESELSLAALNNHSEIVKVLTGRANVDINRQEELNATYSLALLDSSNEVIEALLFAGADVNYCMIAKVPTIFIAISRKNVQIVKTLHKYGVDLNAVVEDGYSALMYATAEGDVEIVKYLVSHGKQKFVACHTIIAFFVQFQSPQIEKL</sequence>
<reference evidence="6" key="1">
    <citation type="submission" date="2017-02" db="UniProtKB">
        <authorList>
            <consortium name="WormBaseParasite"/>
        </authorList>
    </citation>
    <scope>IDENTIFICATION</scope>
</reference>
<evidence type="ECO:0000256" key="3">
    <source>
        <dbReference type="PROSITE-ProRule" id="PRU00023"/>
    </source>
</evidence>
<keyword evidence="2 3" id="KW-0040">ANK repeat</keyword>
<dbReference type="PANTHER" id="PTHR24198">
    <property type="entry name" value="ANKYRIN REPEAT AND PROTEIN KINASE DOMAIN-CONTAINING PROTEIN"/>
    <property type="match status" value="1"/>
</dbReference>
<dbReference type="OrthoDB" id="7464126at2759"/>
<dbReference type="Pfam" id="PF12796">
    <property type="entry name" value="Ank_2"/>
    <property type="match status" value="3"/>
</dbReference>
<accession>A0A0R3T5W9</accession>
<dbReference type="InterPro" id="IPR036770">
    <property type="entry name" value="Ankyrin_rpt-contain_sf"/>
</dbReference>
<organism evidence="6">
    <name type="scientific">Rodentolepis nana</name>
    <name type="common">Dwarf tapeworm</name>
    <name type="synonym">Hymenolepis nana</name>
    <dbReference type="NCBI Taxonomy" id="102285"/>
    <lineage>
        <taxon>Eukaryota</taxon>
        <taxon>Metazoa</taxon>
        <taxon>Spiralia</taxon>
        <taxon>Lophotrochozoa</taxon>
        <taxon>Platyhelminthes</taxon>
        <taxon>Cestoda</taxon>
        <taxon>Eucestoda</taxon>
        <taxon>Cyclophyllidea</taxon>
        <taxon>Hymenolepididae</taxon>
        <taxon>Rodentolepis</taxon>
    </lineage>
</organism>
<proteinExistence type="predicted"/>
<dbReference type="AlphaFoldDB" id="A0A0R3T5W9"/>
<dbReference type="SUPFAM" id="SSF48403">
    <property type="entry name" value="Ankyrin repeat"/>
    <property type="match status" value="1"/>
</dbReference>
<dbReference type="STRING" id="102285.A0A0R3T5W9"/>
<dbReference type="Proteomes" id="UP000278807">
    <property type="component" value="Unassembled WGS sequence"/>
</dbReference>
<evidence type="ECO:0000256" key="1">
    <source>
        <dbReference type="ARBA" id="ARBA00022737"/>
    </source>
</evidence>
<evidence type="ECO:0000313" key="5">
    <source>
        <dbReference type="Proteomes" id="UP000278807"/>
    </source>
</evidence>
<dbReference type="PANTHER" id="PTHR24198:SF165">
    <property type="entry name" value="ANKYRIN REPEAT-CONTAINING PROTEIN-RELATED"/>
    <property type="match status" value="1"/>
</dbReference>
<dbReference type="PROSITE" id="PS50088">
    <property type="entry name" value="ANK_REPEAT"/>
    <property type="match status" value="4"/>
</dbReference>
<evidence type="ECO:0000313" key="6">
    <source>
        <dbReference type="WBParaSite" id="HNAJ_0000245701-mRNA-1"/>
    </source>
</evidence>
<keyword evidence="5" id="KW-1185">Reference proteome</keyword>